<dbReference type="PROSITE" id="PS50048">
    <property type="entry name" value="ZN2_CY6_FUNGAL_2"/>
    <property type="match status" value="1"/>
</dbReference>
<dbReference type="CDD" id="cd15486">
    <property type="entry name" value="ZIP_Sip4"/>
    <property type="match status" value="1"/>
</dbReference>
<dbReference type="Pfam" id="PF00172">
    <property type="entry name" value="Zn_clus"/>
    <property type="match status" value="1"/>
</dbReference>
<dbReference type="GO" id="GO:0006351">
    <property type="term" value="P:DNA-templated transcription"/>
    <property type="evidence" value="ECO:0007669"/>
    <property type="project" value="InterPro"/>
</dbReference>
<sequence length="975" mass="106709">MSSPEEDYDDGSVQNAKKRRIQRACDMCRRKKIRCDGAQMPNNRCSNCVSYRLECTYIEAAKKRGPPKGYVESLETRLEKMEKLLNKLCPNADFTKELGGSFDKDTWIAERNGEPSSSTTSKSAFGIPPAPSQPSIASPPALPTPASQMDSDDLDPSDDEIVAQRNIVQSLRKMSMNPSSMRYHGKSSSLLFIQTAMDLKQEYAGIELPKTIDPEAHHTLLRRRQQYWSLHPWLTSNVQDEHSPHKDFPPADLLAKLVDLYFTNINDFLPLLHRPTFEQGIKENLHLHDEGFGSTVLLVCANGSRFTEDPRVLLDDNKIPQSAGWKWFQQVQMVRKSLLAPPRLYDLQIYALTAAFLQGTSAPQACWTIIGVGIRMAQDVGAHRKKVYSASPTIEEELWRRAFWVLVALDRSTSFALGRPCAIQDEDFDIDLPTECDDEYWTASDPELAFKQPPGKPSKITFFNCYVRLHQILAFAMRTIYSINKSKALLGFVGQQWEQHIVAELDSALNKWIDSVPDHLRWDPTRENLLFLNQSANLYANYYQLQIAVHRPFIPSPRKPSPLSFPSLAICTNAARSCIHVLDLQYKRAGMPTYSNQMSLFTAGIVLLLNIWGGKRSGLSTDPAKEMADVHKCMKMLRALEPHWHTAGRLWDILYELASVGDLPLPQASPAPSHKRERDSDSPVSSAASVASASDSPGRPALPEHAMRTIAGKSRVAKEGPSLAASTFAQPLRPMSTLPMSDSERASSSSTTSAATAAACATPSFALPVHTDELGRLPLHPGFNVSYSMPNWGHSQPPPPPPPPQQHAVVAPPQTTSAVPDAARAPDMTNAQFDARLMAMYNLQGAGFGDMFNAAGTAAAASTMPAEPSAFAPPLTAQLPPNLQAMAAAAAAARASGGGADDAMDATATGASATTGVNTGMPPLTSEELAFADNTLAMWSNAPTSFEWDDWGTYINNVSGMHNPGASGHHHQGSG</sequence>
<evidence type="ECO:0000313" key="5">
    <source>
        <dbReference type="EMBL" id="RPD53120.1"/>
    </source>
</evidence>
<dbReference type="InterPro" id="IPR036864">
    <property type="entry name" value="Zn2-C6_fun-type_DNA-bd_sf"/>
</dbReference>
<keyword evidence="1" id="KW-0479">Metal-binding</keyword>
<reference evidence="5" key="1">
    <citation type="journal article" date="2018" name="Genome Biol. Evol.">
        <title>Genomics and development of Lentinus tigrinus, a white-rot wood-decaying mushroom with dimorphic fruiting bodies.</title>
        <authorList>
            <person name="Wu B."/>
            <person name="Xu Z."/>
            <person name="Knudson A."/>
            <person name="Carlson A."/>
            <person name="Chen N."/>
            <person name="Kovaka S."/>
            <person name="LaButti K."/>
            <person name="Lipzen A."/>
            <person name="Pennachio C."/>
            <person name="Riley R."/>
            <person name="Schakwitz W."/>
            <person name="Umezawa K."/>
            <person name="Ohm R.A."/>
            <person name="Grigoriev I.V."/>
            <person name="Nagy L.G."/>
            <person name="Gibbons J."/>
            <person name="Hibbett D."/>
        </authorList>
    </citation>
    <scope>NUCLEOTIDE SEQUENCE [LARGE SCALE GENOMIC DNA]</scope>
    <source>
        <strain evidence="5">ALCF2SS1-6</strain>
    </source>
</reference>
<protein>
    <recommendedName>
        <fullName evidence="4">Zn(2)-C6 fungal-type domain-containing protein</fullName>
    </recommendedName>
</protein>
<dbReference type="GO" id="GO:0008270">
    <property type="term" value="F:zinc ion binding"/>
    <property type="evidence" value="ECO:0007669"/>
    <property type="project" value="InterPro"/>
</dbReference>
<dbReference type="GO" id="GO:0000981">
    <property type="term" value="F:DNA-binding transcription factor activity, RNA polymerase II-specific"/>
    <property type="evidence" value="ECO:0007669"/>
    <property type="project" value="InterPro"/>
</dbReference>
<feature type="domain" description="Zn(2)-C6 fungal-type" evidence="4">
    <location>
        <begin position="24"/>
        <end position="57"/>
    </location>
</feature>
<dbReference type="CDD" id="cd12148">
    <property type="entry name" value="fungal_TF_MHR"/>
    <property type="match status" value="1"/>
</dbReference>
<evidence type="ECO:0000313" key="6">
    <source>
        <dbReference type="Proteomes" id="UP000313359"/>
    </source>
</evidence>
<feature type="region of interest" description="Disordered" evidence="3">
    <location>
        <begin position="790"/>
        <end position="821"/>
    </location>
</feature>
<dbReference type="AlphaFoldDB" id="A0A5C2RPP1"/>
<feature type="compositionally biased region" description="Pro residues" evidence="3">
    <location>
        <begin position="796"/>
        <end position="805"/>
    </location>
</feature>
<dbReference type="InterPro" id="IPR007219">
    <property type="entry name" value="XnlR_reg_dom"/>
</dbReference>
<keyword evidence="2" id="KW-0539">Nucleus</keyword>
<accession>A0A5C2RPP1</accession>
<feature type="region of interest" description="Disordered" evidence="3">
    <location>
        <begin position="105"/>
        <end position="157"/>
    </location>
</feature>
<dbReference type="GO" id="GO:0003677">
    <property type="term" value="F:DNA binding"/>
    <property type="evidence" value="ECO:0007669"/>
    <property type="project" value="InterPro"/>
</dbReference>
<dbReference type="CDD" id="cd00067">
    <property type="entry name" value="GAL4"/>
    <property type="match status" value="1"/>
</dbReference>
<gene>
    <name evidence="5" type="ORF">L227DRAFT_581620</name>
</gene>
<dbReference type="InterPro" id="IPR050987">
    <property type="entry name" value="AtrR-like"/>
</dbReference>
<evidence type="ECO:0000256" key="3">
    <source>
        <dbReference type="SAM" id="MobiDB-lite"/>
    </source>
</evidence>
<dbReference type="PANTHER" id="PTHR46910">
    <property type="entry name" value="TRANSCRIPTION FACTOR PDR1"/>
    <property type="match status" value="1"/>
</dbReference>
<dbReference type="OrthoDB" id="4456959at2759"/>
<feature type="compositionally biased region" description="Polar residues" evidence="3">
    <location>
        <begin position="114"/>
        <end position="123"/>
    </location>
</feature>
<dbReference type="SUPFAM" id="SSF57701">
    <property type="entry name" value="Zn2/Cys6 DNA-binding domain"/>
    <property type="match status" value="1"/>
</dbReference>
<feature type="compositionally biased region" description="Low complexity" evidence="3">
    <location>
        <begin position="682"/>
        <end position="697"/>
    </location>
</feature>
<dbReference type="PROSITE" id="PS00463">
    <property type="entry name" value="ZN2_CY6_FUNGAL_1"/>
    <property type="match status" value="1"/>
</dbReference>
<dbReference type="Proteomes" id="UP000313359">
    <property type="component" value="Unassembled WGS sequence"/>
</dbReference>
<name>A0A5C2RPP1_9APHY</name>
<evidence type="ECO:0000259" key="4">
    <source>
        <dbReference type="PROSITE" id="PS50048"/>
    </source>
</evidence>
<dbReference type="SMART" id="SM00066">
    <property type="entry name" value="GAL4"/>
    <property type="match status" value="1"/>
</dbReference>
<dbReference type="STRING" id="1328759.A0A5C2RPP1"/>
<evidence type="ECO:0000256" key="1">
    <source>
        <dbReference type="ARBA" id="ARBA00022723"/>
    </source>
</evidence>
<organism evidence="5 6">
    <name type="scientific">Lentinus tigrinus ALCF2SS1-6</name>
    <dbReference type="NCBI Taxonomy" id="1328759"/>
    <lineage>
        <taxon>Eukaryota</taxon>
        <taxon>Fungi</taxon>
        <taxon>Dikarya</taxon>
        <taxon>Basidiomycota</taxon>
        <taxon>Agaricomycotina</taxon>
        <taxon>Agaricomycetes</taxon>
        <taxon>Polyporales</taxon>
        <taxon>Polyporaceae</taxon>
        <taxon>Lentinus</taxon>
    </lineage>
</organism>
<feature type="region of interest" description="Disordered" evidence="3">
    <location>
        <begin position="666"/>
        <end position="754"/>
    </location>
</feature>
<dbReference type="EMBL" id="ML122329">
    <property type="protein sequence ID" value="RPD53120.1"/>
    <property type="molecule type" value="Genomic_DNA"/>
</dbReference>
<dbReference type="Pfam" id="PF04082">
    <property type="entry name" value="Fungal_trans"/>
    <property type="match status" value="1"/>
</dbReference>
<dbReference type="SMART" id="SM00906">
    <property type="entry name" value="Fungal_trans"/>
    <property type="match status" value="1"/>
</dbReference>
<proteinExistence type="predicted"/>
<keyword evidence="6" id="KW-1185">Reference proteome</keyword>
<dbReference type="PANTHER" id="PTHR46910:SF38">
    <property type="entry name" value="ZN(2)-C6 FUNGAL-TYPE DOMAIN-CONTAINING PROTEIN"/>
    <property type="match status" value="1"/>
</dbReference>
<evidence type="ECO:0000256" key="2">
    <source>
        <dbReference type="ARBA" id="ARBA00023242"/>
    </source>
</evidence>
<dbReference type="InterPro" id="IPR001138">
    <property type="entry name" value="Zn2Cys6_DnaBD"/>
</dbReference>
<dbReference type="Gene3D" id="4.10.240.10">
    <property type="entry name" value="Zn(2)-C6 fungal-type DNA-binding domain"/>
    <property type="match status" value="1"/>
</dbReference>